<dbReference type="Proteomes" id="UP000682733">
    <property type="component" value="Unassembled WGS sequence"/>
</dbReference>
<dbReference type="Proteomes" id="UP000663829">
    <property type="component" value="Unassembled WGS sequence"/>
</dbReference>
<keyword evidence="3 6" id="KW-0808">Transferase</keyword>
<dbReference type="GO" id="GO:0106274">
    <property type="term" value="F:NAD+-protein-arginine ADP-ribosyltransferase activity"/>
    <property type="evidence" value="ECO:0007669"/>
    <property type="project" value="UniProtKB-EC"/>
</dbReference>
<evidence type="ECO:0000313" key="8">
    <source>
        <dbReference type="EMBL" id="CAF1326024.1"/>
    </source>
</evidence>
<dbReference type="Proteomes" id="UP000681722">
    <property type="component" value="Unassembled WGS sequence"/>
</dbReference>
<dbReference type="EC" id="2.4.2.31" evidence="6"/>
<dbReference type="InterPro" id="IPR004170">
    <property type="entry name" value="WWE_dom"/>
</dbReference>
<dbReference type="GO" id="GO:0016779">
    <property type="term" value="F:nucleotidyltransferase activity"/>
    <property type="evidence" value="ECO:0007669"/>
    <property type="project" value="UniProtKB-KW"/>
</dbReference>
<evidence type="ECO:0000313" key="9">
    <source>
        <dbReference type="EMBL" id="CAF1526055.1"/>
    </source>
</evidence>
<protein>
    <recommendedName>
        <fullName evidence="6">NAD(P)(+)--arginine ADP-ribosyltransferase</fullName>
        <ecNumber evidence="6">2.4.2.31</ecNumber>
    </recommendedName>
    <alternativeName>
        <fullName evidence="6">Mono(ADP-ribosyl)transferase</fullName>
    </alternativeName>
</protein>
<name>A0A815UY88_9BILA</name>
<evidence type="ECO:0000256" key="4">
    <source>
        <dbReference type="ARBA" id="ARBA00022695"/>
    </source>
</evidence>
<dbReference type="SUPFAM" id="SSF56399">
    <property type="entry name" value="ADP-ribosylation"/>
    <property type="match status" value="1"/>
</dbReference>
<dbReference type="EMBL" id="CAJOBC010089867">
    <property type="protein sequence ID" value="CAF4384999.1"/>
    <property type="molecule type" value="Genomic_DNA"/>
</dbReference>
<dbReference type="Pfam" id="PF01129">
    <property type="entry name" value="ART"/>
    <property type="match status" value="1"/>
</dbReference>
<dbReference type="AlphaFoldDB" id="A0A815UY88"/>
<evidence type="ECO:0000256" key="6">
    <source>
        <dbReference type="RuleBase" id="RU361228"/>
    </source>
</evidence>
<evidence type="ECO:0000259" key="7">
    <source>
        <dbReference type="PROSITE" id="PS50918"/>
    </source>
</evidence>
<dbReference type="EMBL" id="CAJOBA010042637">
    <property type="protein sequence ID" value="CAF4137143.1"/>
    <property type="molecule type" value="Genomic_DNA"/>
</dbReference>
<accession>A0A815UY88</accession>
<dbReference type="InterPro" id="IPR000768">
    <property type="entry name" value="ART"/>
</dbReference>
<evidence type="ECO:0000313" key="11">
    <source>
        <dbReference type="EMBL" id="CAF4384999.1"/>
    </source>
</evidence>
<evidence type="ECO:0000256" key="3">
    <source>
        <dbReference type="ARBA" id="ARBA00022679"/>
    </source>
</evidence>
<dbReference type="SUPFAM" id="SSF117839">
    <property type="entry name" value="WWE domain"/>
    <property type="match status" value="1"/>
</dbReference>
<organism evidence="9 12">
    <name type="scientific">Didymodactylos carnosus</name>
    <dbReference type="NCBI Taxonomy" id="1234261"/>
    <lineage>
        <taxon>Eukaryota</taxon>
        <taxon>Metazoa</taxon>
        <taxon>Spiralia</taxon>
        <taxon>Gnathifera</taxon>
        <taxon>Rotifera</taxon>
        <taxon>Eurotatoria</taxon>
        <taxon>Bdelloidea</taxon>
        <taxon>Philodinida</taxon>
        <taxon>Philodinidae</taxon>
        <taxon>Didymodactylos</taxon>
    </lineage>
</organism>
<dbReference type="Proteomes" id="UP000677228">
    <property type="component" value="Unassembled WGS sequence"/>
</dbReference>
<comment type="similarity">
    <text evidence="1 6">Belongs to the Arg-specific ADP-ribosyltransferase family.</text>
</comment>
<keyword evidence="6" id="KW-0521">NADP</keyword>
<dbReference type="PROSITE" id="PS50918">
    <property type="entry name" value="WWE"/>
    <property type="match status" value="1"/>
</dbReference>
<reference evidence="9" key="1">
    <citation type="submission" date="2021-02" db="EMBL/GenBank/DDBJ databases">
        <authorList>
            <person name="Nowell W R."/>
        </authorList>
    </citation>
    <scope>NUCLEOTIDE SEQUENCE</scope>
</reference>
<dbReference type="Gene3D" id="3.90.176.10">
    <property type="entry name" value="Toxin ADP-ribosyltransferase, Chain A, domain 1"/>
    <property type="match status" value="1"/>
</dbReference>
<feature type="domain" description="WWE" evidence="7">
    <location>
        <begin position="1"/>
        <end position="84"/>
    </location>
</feature>
<keyword evidence="6" id="KW-0520">NAD</keyword>
<dbReference type="EMBL" id="CAJNOK010021025">
    <property type="protein sequence ID" value="CAF1326024.1"/>
    <property type="molecule type" value="Genomic_DNA"/>
</dbReference>
<comment type="catalytic activity">
    <reaction evidence="5 6">
        <text>L-arginyl-[protein] + NAD(+) = N(omega)-(ADP-D-ribosyl)-L-arginyl-[protein] + nicotinamide + H(+)</text>
        <dbReference type="Rhea" id="RHEA:19149"/>
        <dbReference type="Rhea" id="RHEA-COMP:10532"/>
        <dbReference type="Rhea" id="RHEA-COMP:15087"/>
        <dbReference type="ChEBI" id="CHEBI:15378"/>
        <dbReference type="ChEBI" id="CHEBI:17154"/>
        <dbReference type="ChEBI" id="CHEBI:29965"/>
        <dbReference type="ChEBI" id="CHEBI:57540"/>
        <dbReference type="ChEBI" id="CHEBI:142554"/>
        <dbReference type="EC" id="2.4.2.31"/>
    </reaction>
</comment>
<proteinExistence type="inferred from homology"/>
<keyword evidence="12" id="KW-1185">Reference proteome</keyword>
<dbReference type="Gene3D" id="3.30.720.50">
    <property type="match status" value="1"/>
</dbReference>
<dbReference type="InterPro" id="IPR037197">
    <property type="entry name" value="WWE_dom_sf"/>
</dbReference>
<evidence type="ECO:0000256" key="1">
    <source>
        <dbReference type="ARBA" id="ARBA00009558"/>
    </source>
</evidence>
<evidence type="ECO:0000256" key="5">
    <source>
        <dbReference type="ARBA" id="ARBA00047597"/>
    </source>
</evidence>
<keyword evidence="2 6" id="KW-0328">Glycosyltransferase</keyword>
<evidence type="ECO:0000256" key="2">
    <source>
        <dbReference type="ARBA" id="ARBA00022676"/>
    </source>
</evidence>
<evidence type="ECO:0000313" key="10">
    <source>
        <dbReference type="EMBL" id="CAF4137143.1"/>
    </source>
</evidence>
<dbReference type="OrthoDB" id="423533at2759"/>
<gene>
    <name evidence="9" type="ORF">GPM918_LOCUS37785</name>
    <name evidence="8" type="ORF">OVA965_LOCUS29663</name>
    <name evidence="11" type="ORF">SRO942_LOCUS38560</name>
    <name evidence="10" type="ORF">TMI583_LOCUS30447</name>
</gene>
<evidence type="ECO:0000313" key="12">
    <source>
        <dbReference type="Proteomes" id="UP000663829"/>
    </source>
</evidence>
<sequence length="367" mass="42465">MACPTISSSSKQQRTIWMWKSNADPWENIETEGWKRYEDIENCMIESAFEQKKNQVELDDFWIDLKHQVQINKQDSNKQTPIKRVTNMSDDKYVRERFTNQQSALTAKSFRGNFMATFLANAGLWDVKISDEWVEKAARGIEAEGEKLGRKTQAERIAIELRKVKGKEEKEILGCCVKLYTIESFLYKLINKIMTEAGIEDVFKGNYAFVSQKDESYARTLGPYCCMLFQYLCHEEAPKQKNVTVFRSGNLTEEMIRDYKKNVGLRVLWEGFSSTTKNKEIALFYDGNTLFQIRIPSNPICQCVEISSLSEYPDEEEILLSPGTGIMIEKVEYDSKIKKHVIHLGAEENWNDLLRRANGIDLTSDDK</sequence>
<comment type="caution">
    <text evidence="9">The sequence shown here is derived from an EMBL/GenBank/DDBJ whole genome shotgun (WGS) entry which is preliminary data.</text>
</comment>
<dbReference type="EMBL" id="CAJNOQ010024305">
    <property type="protein sequence ID" value="CAF1526055.1"/>
    <property type="molecule type" value="Genomic_DNA"/>
</dbReference>
<dbReference type="PROSITE" id="PS51996">
    <property type="entry name" value="TR_MART"/>
    <property type="match status" value="1"/>
</dbReference>
<dbReference type="Pfam" id="PF02825">
    <property type="entry name" value="WWE"/>
    <property type="match status" value="1"/>
</dbReference>
<keyword evidence="4" id="KW-0548">Nucleotidyltransferase</keyword>